<dbReference type="Pfam" id="PF13412">
    <property type="entry name" value="HTH_24"/>
    <property type="match status" value="1"/>
</dbReference>
<name>A0A0N9IGV9_9PSEU</name>
<gene>
    <name evidence="5" type="ORF">AOZ06_05415</name>
</gene>
<reference evidence="5 6" key="1">
    <citation type="submission" date="2015-07" db="EMBL/GenBank/DDBJ databases">
        <title>Genome sequencing of Kibdelosporangium phytohabitans.</title>
        <authorList>
            <person name="Qin S."/>
            <person name="Xing K."/>
        </authorList>
    </citation>
    <scope>NUCLEOTIDE SEQUENCE [LARGE SCALE GENOMIC DNA]</scope>
    <source>
        <strain evidence="5 6">KLBMP1111</strain>
    </source>
</reference>
<dbReference type="Proteomes" id="UP000063699">
    <property type="component" value="Chromosome"/>
</dbReference>
<dbReference type="PANTHER" id="PTHR30154">
    <property type="entry name" value="LEUCINE-RESPONSIVE REGULATORY PROTEIN"/>
    <property type="match status" value="1"/>
</dbReference>
<sequence length="129" mass="14442">MSNVDLAERVGLTPPPCLRRVKRLEEQGVITGYRARINPAATGRPLEVIVSVEVAISDKKTLADLEATIAGYEEVIEFRRLFGTPDYHMRVMVADHEAYEHFQTEKIIGIPGVARVISHLTMKKIKVSD</sequence>
<dbReference type="InterPro" id="IPR019887">
    <property type="entry name" value="Tscrpt_reg_AsnC/Lrp_C"/>
</dbReference>
<dbReference type="InterPro" id="IPR011991">
    <property type="entry name" value="ArsR-like_HTH"/>
</dbReference>
<dbReference type="STRING" id="860235.AOZ06_05415"/>
<keyword evidence="3" id="KW-0804">Transcription</keyword>
<keyword evidence="1" id="KW-0805">Transcription regulation</keyword>
<evidence type="ECO:0000256" key="3">
    <source>
        <dbReference type="ARBA" id="ARBA00023163"/>
    </source>
</evidence>
<dbReference type="InterPro" id="IPR036388">
    <property type="entry name" value="WH-like_DNA-bd_sf"/>
</dbReference>
<dbReference type="InterPro" id="IPR019885">
    <property type="entry name" value="Tscrpt_reg_HTH_AsnC-type_CS"/>
</dbReference>
<dbReference type="CDD" id="cd00090">
    <property type="entry name" value="HTH_ARSR"/>
    <property type="match status" value="1"/>
</dbReference>
<dbReference type="KEGG" id="kphy:AOZ06_05415"/>
<keyword evidence="2" id="KW-0238">DNA-binding</keyword>
<keyword evidence="6" id="KW-1185">Reference proteome</keyword>
<dbReference type="Pfam" id="PF01037">
    <property type="entry name" value="AsnC_trans_reg"/>
    <property type="match status" value="1"/>
</dbReference>
<dbReference type="GO" id="GO:0005829">
    <property type="term" value="C:cytosol"/>
    <property type="evidence" value="ECO:0007669"/>
    <property type="project" value="TreeGrafter"/>
</dbReference>
<evidence type="ECO:0000313" key="6">
    <source>
        <dbReference type="Proteomes" id="UP000063699"/>
    </source>
</evidence>
<evidence type="ECO:0000259" key="4">
    <source>
        <dbReference type="PROSITE" id="PS50956"/>
    </source>
</evidence>
<dbReference type="Gene3D" id="3.30.70.920">
    <property type="match status" value="1"/>
</dbReference>
<evidence type="ECO:0000256" key="1">
    <source>
        <dbReference type="ARBA" id="ARBA00023015"/>
    </source>
</evidence>
<feature type="domain" description="HTH asnC-type" evidence="4">
    <location>
        <begin position="1"/>
        <end position="45"/>
    </location>
</feature>
<dbReference type="EMBL" id="CP012752">
    <property type="protein sequence ID" value="ALG14564.1"/>
    <property type="molecule type" value="Genomic_DNA"/>
</dbReference>
<evidence type="ECO:0000313" key="5">
    <source>
        <dbReference type="EMBL" id="ALG14564.1"/>
    </source>
</evidence>
<dbReference type="GO" id="GO:0043565">
    <property type="term" value="F:sequence-specific DNA binding"/>
    <property type="evidence" value="ECO:0007669"/>
    <property type="project" value="InterPro"/>
</dbReference>
<dbReference type="InterPro" id="IPR000485">
    <property type="entry name" value="AsnC-type_HTH_dom"/>
</dbReference>
<dbReference type="InterPro" id="IPR019888">
    <property type="entry name" value="Tscrpt_reg_AsnC-like"/>
</dbReference>
<dbReference type="SUPFAM" id="SSF54909">
    <property type="entry name" value="Dimeric alpha+beta barrel"/>
    <property type="match status" value="1"/>
</dbReference>
<dbReference type="SMART" id="SM00344">
    <property type="entry name" value="HTH_ASNC"/>
    <property type="match status" value="1"/>
</dbReference>
<dbReference type="InterPro" id="IPR036390">
    <property type="entry name" value="WH_DNA-bd_sf"/>
</dbReference>
<dbReference type="InterPro" id="IPR011008">
    <property type="entry name" value="Dimeric_a/b-barrel"/>
</dbReference>
<dbReference type="PROSITE" id="PS00519">
    <property type="entry name" value="HTH_ASNC_1"/>
    <property type="match status" value="1"/>
</dbReference>
<evidence type="ECO:0000256" key="2">
    <source>
        <dbReference type="ARBA" id="ARBA00023125"/>
    </source>
</evidence>
<dbReference type="SUPFAM" id="SSF46785">
    <property type="entry name" value="Winged helix' DNA-binding domain"/>
    <property type="match status" value="1"/>
</dbReference>
<dbReference type="AlphaFoldDB" id="A0A0N9IGV9"/>
<dbReference type="PROSITE" id="PS50956">
    <property type="entry name" value="HTH_ASNC_2"/>
    <property type="match status" value="1"/>
</dbReference>
<dbReference type="GO" id="GO:0043200">
    <property type="term" value="P:response to amino acid"/>
    <property type="evidence" value="ECO:0007669"/>
    <property type="project" value="TreeGrafter"/>
</dbReference>
<organism evidence="5 6">
    <name type="scientific">Kibdelosporangium phytohabitans</name>
    <dbReference type="NCBI Taxonomy" id="860235"/>
    <lineage>
        <taxon>Bacteria</taxon>
        <taxon>Bacillati</taxon>
        <taxon>Actinomycetota</taxon>
        <taxon>Actinomycetes</taxon>
        <taxon>Pseudonocardiales</taxon>
        <taxon>Pseudonocardiaceae</taxon>
        <taxon>Kibdelosporangium</taxon>
    </lineage>
</organism>
<accession>A0A0N9IGV9</accession>
<dbReference type="PANTHER" id="PTHR30154:SF34">
    <property type="entry name" value="TRANSCRIPTIONAL REGULATOR AZLB"/>
    <property type="match status" value="1"/>
</dbReference>
<proteinExistence type="predicted"/>
<dbReference type="Gene3D" id="1.10.10.10">
    <property type="entry name" value="Winged helix-like DNA-binding domain superfamily/Winged helix DNA-binding domain"/>
    <property type="match status" value="1"/>
</dbReference>
<protein>
    <recommendedName>
        <fullName evidence="4">HTH asnC-type domain-containing protein</fullName>
    </recommendedName>
</protein>